<dbReference type="PANTHER" id="PTHR16943">
    <property type="entry name" value="2-METHYLCITRATE DEHYDRATASE-RELATED"/>
    <property type="match status" value="1"/>
</dbReference>
<dbReference type="SUPFAM" id="SSF103378">
    <property type="entry name" value="2-methylcitrate dehydratase PrpD"/>
    <property type="match status" value="1"/>
</dbReference>
<comment type="caution">
    <text evidence="3">The sequence shown here is derived from an EMBL/GenBank/DDBJ whole genome shotgun (WGS) entry which is preliminary data.</text>
</comment>
<dbReference type="OrthoDB" id="10267976at2759"/>
<dbReference type="Proteomes" id="UP000799441">
    <property type="component" value="Unassembled WGS sequence"/>
</dbReference>
<dbReference type="EMBL" id="MU003782">
    <property type="protein sequence ID" value="KAF2722541.1"/>
    <property type="molecule type" value="Genomic_DNA"/>
</dbReference>
<dbReference type="InterPro" id="IPR045336">
    <property type="entry name" value="MmgE_PrpD_N"/>
</dbReference>
<dbReference type="GO" id="GO:0016829">
    <property type="term" value="F:lyase activity"/>
    <property type="evidence" value="ECO:0007669"/>
    <property type="project" value="InterPro"/>
</dbReference>
<name>A0A9P4QCQ7_9PEZI</name>
<evidence type="ECO:0000256" key="1">
    <source>
        <dbReference type="ARBA" id="ARBA00006174"/>
    </source>
</evidence>
<dbReference type="PANTHER" id="PTHR16943:SF8">
    <property type="entry name" value="2-METHYLCITRATE DEHYDRATASE"/>
    <property type="match status" value="1"/>
</dbReference>
<accession>A0A9P4QCQ7</accession>
<feature type="domain" description="MmgE/PrpD N-terminal" evidence="2">
    <location>
        <begin position="26"/>
        <end position="181"/>
    </location>
</feature>
<comment type="similarity">
    <text evidence="1">Belongs to the PrpD family.</text>
</comment>
<keyword evidence="4" id="KW-1185">Reference proteome</keyword>
<evidence type="ECO:0000313" key="3">
    <source>
        <dbReference type="EMBL" id="KAF2722541.1"/>
    </source>
</evidence>
<evidence type="ECO:0000259" key="2">
    <source>
        <dbReference type="Pfam" id="PF03972"/>
    </source>
</evidence>
<dbReference type="InterPro" id="IPR005656">
    <property type="entry name" value="MmgE_PrpD"/>
</dbReference>
<dbReference type="InterPro" id="IPR036148">
    <property type="entry name" value="MmgE/PrpD_sf"/>
</dbReference>
<sequence length="182" mass="18906">MTVSSNTQELDDTQEAMNTSIPYTAELAALVSTLSLSVLDASSAMLAGAVQPVFRSAVEMVALTHGGAGSTPVLTAIDGTVFSLSKTMLPNSIACEDFEFEHVIEDAHPALAMVPTLLSIAANHHISGKELLTAMAVGYELATRIGFASTAEVESVRGFHNPGLNGDLATAAAVSRLLHIDP</sequence>
<organism evidence="3 4">
    <name type="scientific">Polychaeton citri CBS 116435</name>
    <dbReference type="NCBI Taxonomy" id="1314669"/>
    <lineage>
        <taxon>Eukaryota</taxon>
        <taxon>Fungi</taxon>
        <taxon>Dikarya</taxon>
        <taxon>Ascomycota</taxon>
        <taxon>Pezizomycotina</taxon>
        <taxon>Dothideomycetes</taxon>
        <taxon>Dothideomycetidae</taxon>
        <taxon>Capnodiales</taxon>
        <taxon>Capnodiaceae</taxon>
        <taxon>Polychaeton</taxon>
    </lineage>
</organism>
<evidence type="ECO:0000313" key="4">
    <source>
        <dbReference type="Proteomes" id="UP000799441"/>
    </source>
</evidence>
<dbReference type="AlphaFoldDB" id="A0A9P4QCQ7"/>
<reference evidence="3" key="1">
    <citation type="journal article" date="2020" name="Stud. Mycol.">
        <title>101 Dothideomycetes genomes: a test case for predicting lifestyles and emergence of pathogens.</title>
        <authorList>
            <person name="Haridas S."/>
            <person name="Albert R."/>
            <person name="Binder M."/>
            <person name="Bloem J."/>
            <person name="Labutti K."/>
            <person name="Salamov A."/>
            <person name="Andreopoulos B."/>
            <person name="Baker S."/>
            <person name="Barry K."/>
            <person name="Bills G."/>
            <person name="Bluhm B."/>
            <person name="Cannon C."/>
            <person name="Castanera R."/>
            <person name="Culley D."/>
            <person name="Daum C."/>
            <person name="Ezra D."/>
            <person name="Gonzalez J."/>
            <person name="Henrissat B."/>
            <person name="Kuo A."/>
            <person name="Liang C."/>
            <person name="Lipzen A."/>
            <person name="Lutzoni F."/>
            <person name="Magnuson J."/>
            <person name="Mondo S."/>
            <person name="Nolan M."/>
            <person name="Ohm R."/>
            <person name="Pangilinan J."/>
            <person name="Park H.-J."/>
            <person name="Ramirez L."/>
            <person name="Alfaro M."/>
            <person name="Sun H."/>
            <person name="Tritt A."/>
            <person name="Yoshinaga Y."/>
            <person name="Zwiers L.-H."/>
            <person name="Turgeon B."/>
            <person name="Goodwin S."/>
            <person name="Spatafora J."/>
            <person name="Crous P."/>
            <person name="Grigoriev I."/>
        </authorList>
    </citation>
    <scope>NUCLEOTIDE SEQUENCE</scope>
    <source>
        <strain evidence="3">CBS 116435</strain>
    </source>
</reference>
<dbReference type="InterPro" id="IPR042183">
    <property type="entry name" value="MmgE/PrpD_sf_1"/>
</dbReference>
<gene>
    <name evidence="3" type="ORF">K431DRAFT_311766</name>
</gene>
<protein>
    <submittedName>
        <fullName evidence="3">2-methylcitrate dehydratase PrpD</fullName>
    </submittedName>
</protein>
<dbReference type="Gene3D" id="1.10.4100.10">
    <property type="entry name" value="2-methylcitrate dehydratase PrpD"/>
    <property type="match status" value="1"/>
</dbReference>
<dbReference type="Pfam" id="PF03972">
    <property type="entry name" value="MmgE_PrpD_N"/>
    <property type="match status" value="1"/>
</dbReference>
<proteinExistence type="inferred from homology"/>